<keyword evidence="6" id="KW-1185">Reference proteome</keyword>
<organism evidence="5 6">
    <name type="scientific">Diversispora eburnea</name>
    <dbReference type="NCBI Taxonomy" id="1213867"/>
    <lineage>
        <taxon>Eukaryota</taxon>
        <taxon>Fungi</taxon>
        <taxon>Fungi incertae sedis</taxon>
        <taxon>Mucoromycota</taxon>
        <taxon>Glomeromycotina</taxon>
        <taxon>Glomeromycetes</taxon>
        <taxon>Diversisporales</taxon>
        <taxon>Diversisporaceae</taxon>
        <taxon>Diversispora</taxon>
    </lineage>
</organism>
<dbReference type="InterPro" id="IPR013094">
    <property type="entry name" value="AB_hydrolase_3"/>
</dbReference>
<feature type="region of interest" description="Disordered" evidence="3">
    <location>
        <begin position="222"/>
        <end position="245"/>
    </location>
</feature>
<evidence type="ECO:0000256" key="2">
    <source>
        <dbReference type="ARBA" id="ARBA00022801"/>
    </source>
</evidence>
<dbReference type="SUPFAM" id="SSF53474">
    <property type="entry name" value="alpha/beta-Hydrolases"/>
    <property type="match status" value="1"/>
</dbReference>
<dbReference type="GO" id="GO:0016787">
    <property type="term" value="F:hydrolase activity"/>
    <property type="evidence" value="ECO:0007669"/>
    <property type="project" value="UniProtKB-KW"/>
</dbReference>
<evidence type="ECO:0000256" key="3">
    <source>
        <dbReference type="SAM" id="MobiDB-lite"/>
    </source>
</evidence>
<feature type="compositionally biased region" description="Polar residues" evidence="3">
    <location>
        <begin position="231"/>
        <end position="245"/>
    </location>
</feature>
<dbReference type="Pfam" id="PF05071">
    <property type="entry name" value="NDUFA12"/>
    <property type="match status" value="1"/>
</dbReference>
<dbReference type="InterPro" id="IPR029058">
    <property type="entry name" value="AB_hydrolase_fold"/>
</dbReference>
<dbReference type="GO" id="GO:0045271">
    <property type="term" value="C:respiratory chain complex I"/>
    <property type="evidence" value="ECO:0007669"/>
    <property type="project" value="InterPro"/>
</dbReference>
<evidence type="ECO:0000313" key="6">
    <source>
        <dbReference type="Proteomes" id="UP000789706"/>
    </source>
</evidence>
<name>A0A9N8V095_9GLOM</name>
<dbReference type="Gene3D" id="3.40.50.1820">
    <property type="entry name" value="alpha/beta hydrolase"/>
    <property type="match status" value="2"/>
</dbReference>
<dbReference type="InterPro" id="IPR007763">
    <property type="entry name" value="NDUFA12"/>
</dbReference>
<dbReference type="InterPro" id="IPR050300">
    <property type="entry name" value="GDXG_lipolytic_enzyme"/>
</dbReference>
<sequence length="784" mass="89486">MKNRYCSEPFIQMKGVNDVKGYWLGADLWKGKHSEATLFYIHGGGYVSSSPLMGIQALCYLLETLRTKYGKHIRAFAVEYSLAPENQFPKGLNDVERAYQWLASSDIPGSRNVFLCGDSAGGTMALALLQKLYSENNFMEKSILPLGSILISPWVEASCESLSYVTNSKYDTISSYFCQLAVENYIFGKEGRSNVTERRNTLTIIDWLNKVETNLDFYNDGEDFNEKNNRKSNSSIFNRDNNNGKRSSINIKSEWMHEVVQVKTHSGEGISTGRYRRSSRRSSQSSRRVRNNSLEIHIQSDLDSTKNVKRVSTNETFASNPFENPLISPLRIPKNILAKFPPLFISYGGKEIFRDDIEKFCKKCIESKKTDINNEEIQSHPDVIIEVDEGMIHNYPILLNVFGKRSKNALSRMVDFLNTHIPNVQSSSILRCNSSTVINDLPTTNNSPTTTNFSSVTTNTTNRFSTYSIIKEVKNRFSSDNIITEILNRFDTDSIISDSFITEVDSETENIDRISVNVEKMVPLVDSERLSSVSTDSSTTLQPLRPVYMPSQSIRPIVSPNQPIYPSIRSTISSLQPIQSSYYPMRNSLFLPGRRFSQFSRLSQYGTTNNRTSVQFRTNIITPNDNSSGQILTTKETKSILKRSTIPNTKSTINKCPKKVIEANSRTISFNPPSPRLPWRSRVFVGTDLSGNEYYESVTATNGRTRRIVEMKEKKLLSDYEEDALPVQWQSWLRHTRYDPPTIDEIELANKRRETIIQKAKAFDKEWEEVRKKLKYIVIRVINK</sequence>
<gene>
    <name evidence="5" type="ORF">DEBURN_LOCUS341</name>
</gene>
<proteinExistence type="inferred from homology"/>
<dbReference type="EMBL" id="CAJVPK010000011">
    <property type="protein sequence ID" value="CAG8433091.1"/>
    <property type="molecule type" value="Genomic_DNA"/>
</dbReference>
<dbReference type="AlphaFoldDB" id="A0A9N8V095"/>
<protein>
    <submittedName>
        <fullName evidence="5">10720_t:CDS:1</fullName>
    </submittedName>
</protein>
<keyword evidence="2" id="KW-0378">Hydrolase</keyword>
<evidence type="ECO:0000259" key="4">
    <source>
        <dbReference type="Pfam" id="PF07859"/>
    </source>
</evidence>
<dbReference type="PANTHER" id="PTHR48081">
    <property type="entry name" value="AB HYDROLASE SUPERFAMILY PROTEIN C4A8.06C"/>
    <property type="match status" value="1"/>
</dbReference>
<feature type="region of interest" description="Disordered" evidence="3">
    <location>
        <begin position="263"/>
        <end position="294"/>
    </location>
</feature>
<comment type="similarity">
    <text evidence="1">Belongs to the complex I NDUFA12 subunit family.</text>
</comment>
<evidence type="ECO:0000313" key="5">
    <source>
        <dbReference type="EMBL" id="CAG8433091.1"/>
    </source>
</evidence>
<dbReference type="OrthoDB" id="408631at2759"/>
<comment type="caution">
    <text evidence="5">The sequence shown here is derived from an EMBL/GenBank/DDBJ whole genome shotgun (WGS) entry which is preliminary data.</text>
</comment>
<dbReference type="Pfam" id="PF07859">
    <property type="entry name" value="Abhydrolase_3"/>
    <property type="match status" value="1"/>
</dbReference>
<evidence type="ECO:0000256" key="1">
    <source>
        <dbReference type="ARBA" id="ARBA00007355"/>
    </source>
</evidence>
<feature type="domain" description="Alpha/beta hydrolase fold-3" evidence="4">
    <location>
        <begin position="38"/>
        <end position="192"/>
    </location>
</feature>
<dbReference type="PANTHER" id="PTHR48081:SF31">
    <property type="entry name" value="STERYL ACETYL HYDROLASE MUG81-RELATED"/>
    <property type="match status" value="1"/>
</dbReference>
<accession>A0A9N8V095</accession>
<dbReference type="Proteomes" id="UP000789706">
    <property type="component" value="Unassembled WGS sequence"/>
</dbReference>
<reference evidence="5" key="1">
    <citation type="submission" date="2021-06" db="EMBL/GenBank/DDBJ databases">
        <authorList>
            <person name="Kallberg Y."/>
            <person name="Tangrot J."/>
            <person name="Rosling A."/>
        </authorList>
    </citation>
    <scope>NUCLEOTIDE SEQUENCE</scope>
    <source>
        <strain evidence="5">AZ414A</strain>
    </source>
</reference>